<dbReference type="EMBL" id="AP018817">
    <property type="protein sequence ID" value="BBF67807.1"/>
    <property type="molecule type" value="Genomic_DNA"/>
</dbReference>
<name>A0ABN5WA34_9SPHN</name>
<reference evidence="1" key="1">
    <citation type="submission" date="2018-07" db="EMBL/GenBank/DDBJ databases">
        <title>Complete genome sequence of Sphingomonas bisphenolicum strain AO1, a bisphenol A degradative bacterium isolated from Japanese farm field.</title>
        <authorList>
            <person name="Murakami M."/>
            <person name="Koh M."/>
            <person name="Koba S."/>
            <person name="Matsumura Y."/>
        </authorList>
    </citation>
    <scope>NUCLEOTIDE SEQUENCE</scope>
    <source>
        <strain evidence="1">AO1</strain>
    </source>
</reference>
<organism evidence="1 2">
    <name type="scientific">Sphingomonas bisphenolicum</name>
    <dbReference type="NCBI Taxonomy" id="296544"/>
    <lineage>
        <taxon>Bacteria</taxon>
        <taxon>Pseudomonadati</taxon>
        <taxon>Pseudomonadota</taxon>
        <taxon>Alphaproteobacteria</taxon>
        <taxon>Sphingomonadales</taxon>
        <taxon>Sphingomonadaceae</taxon>
        <taxon>Sphingomonas</taxon>
    </lineage>
</organism>
<evidence type="ECO:0000313" key="2">
    <source>
        <dbReference type="Proteomes" id="UP001059971"/>
    </source>
</evidence>
<accession>A0ABN5WA34</accession>
<gene>
    <name evidence="1" type="ORF">SBA_ch1_00070</name>
</gene>
<sequence>MTRMTELNPLTVAVQMDPMEGIKIGGIRPSTSCWRRRRGGIGSIIIWRRT</sequence>
<keyword evidence="2" id="KW-1185">Reference proteome</keyword>
<protein>
    <submittedName>
        <fullName evidence="1">Uncharacterized protein</fullName>
    </submittedName>
</protein>
<dbReference type="Proteomes" id="UP001059971">
    <property type="component" value="Chromosome 1"/>
</dbReference>
<evidence type="ECO:0000313" key="1">
    <source>
        <dbReference type="EMBL" id="BBF67807.1"/>
    </source>
</evidence>
<proteinExistence type="predicted"/>